<accession>A0ABV5G3X9</accession>
<proteinExistence type="predicted"/>
<dbReference type="EMBL" id="JBHMFI010000001">
    <property type="protein sequence ID" value="MFB9073638.1"/>
    <property type="molecule type" value="Genomic_DNA"/>
</dbReference>
<dbReference type="Proteomes" id="UP001589575">
    <property type="component" value="Unassembled WGS sequence"/>
</dbReference>
<evidence type="ECO:0000256" key="1">
    <source>
        <dbReference type="SAM" id="MobiDB-lite"/>
    </source>
</evidence>
<gene>
    <name evidence="2" type="ORF">ACFFX0_21525</name>
</gene>
<feature type="compositionally biased region" description="Low complexity" evidence="1">
    <location>
        <begin position="64"/>
        <end position="89"/>
    </location>
</feature>
<comment type="caution">
    <text evidence="2">The sequence shown here is derived from an EMBL/GenBank/DDBJ whole genome shotgun (WGS) entry which is preliminary data.</text>
</comment>
<sequence length="96" mass="9697">MQGCHGAAEGAGHLDERLGGLDLDDRLVHGHGVASGHQPPDDVGLGQALSQVREQEGADGHVSPPTAGRPRRPGCGPPRAGNGAPASAPDRGCRSR</sequence>
<evidence type="ECO:0000313" key="2">
    <source>
        <dbReference type="EMBL" id="MFB9073638.1"/>
    </source>
</evidence>
<keyword evidence="3" id="KW-1185">Reference proteome</keyword>
<organism evidence="2 3">
    <name type="scientific">Citricoccus parietis</name>
    <dbReference type="NCBI Taxonomy" id="592307"/>
    <lineage>
        <taxon>Bacteria</taxon>
        <taxon>Bacillati</taxon>
        <taxon>Actinomycetota</taxon>
        <taxon>Actinomycetes</taxon>
        <taxon>Micrococcales</taxon>
        <taxon>Micrococcaceae</taxon>
        <taxon>Citricoccus</taxon>
    </lineage>
</organism>
<feature type="region of interest" description="Disordered" evidence="1">
    <location>
        <begin position="27"/>
        <end position="96"/>
    </location>
</feature>
<reference evidence="2 3" key="1">
    <citation type="submission" date="2024-09" db="EMBL/GenBank/DDBJ databases">
        <authorList>
            <person name="Sun Q."/>
            <person name="Mori K."/>
        </authorList>
    </citation>
    <scope>NUCLEOTIDE SEQUENCE [LARGE SCALE GENOMIC DNA]</scope>
    <source>
        <strain evidence="2 3">CCM 7609</strain>
    </source>
</reference>
<protein>
    <submittedName>
        <fullName evidence="2">Uncharacterized protein</fullName>
    </submittedName>
</protein>
<evidence type="ECO:0000313" key="3">
    <source>
        <dbReference type="Proteomes" id="UP001589575"/>
    </source>
</evidence>
<name>A0ABV5G3X9_9MICC</name>